<evidence type="ECO:0000313" key="1">
    <source>
        <dbReference type="EMBL" id="ERK01129.1"/>
    </source>
</evidence>
<accession>U2MPD9</accession>
<comment type="caution">
    <text evidence="1">The sequence shown here is derived from an EMBL/GenBank/DDBJ whole genome shotgun (WGS) entry which is preliminary data.</text>
</comment>
<organism evidence="1 2">
    <name type="scientific">Segatella salivae F0493</name>
    <dbReference type="NCBI Taxonomy" id="1395125"/>
    <lineage>
        <taxon>Bacteria</taxon>
        <taxon>Pseudomonadati</taxon>
        <taxon>Bacteroidota</taxon>
        <taxon>Bacteroidia</taxon>
        <taxon>Bacteroidales</taxon>
        <taxon>Prevotellaceae</taxon>
        <taxon>Segatella</taxon>
    </lineage>
</organism>
<sequence>MLLNVSERPKIENNRFCQRHKHEKEKIGVSVNDISMKKRK</sequence>
<dbReference type="EMBL" id="AWGW01000015">
    <property type="protein sequence ID" value="ERK01129.1"/>
    <property type="molecule type" value="Genomic_DNA"/>
</dbReference>
<name>U2MPD9_9BACT</name>
<protein>
    <submittedName>
        <fullName evidence="1">Uncharacterized protein</fullName>
    </submittedName>
</protein>
<reference evidence="1 2" key="1">
    <citation type="submission" date="2013-08" db="EMBL/GenBank/DDBJ databases">
        <authorList>
            <person name="Durkin A.S."/>
            <person name="Haft D.R."/>
            <person name="McCorrison J."/>
            <person name="Torralba M."/>
            <person name="Gillis M."/>
            <person name="Haft D.H."/>
            <person name="Methe B."/>
            <person name="Sutton G."/>
            <person name="Nelson K.E."/>
        </authorList>
    </citation>
    <scope>NUCLEOTIDE SEQUENCE [LARGE SCALE GENOMIC DNA]</scope>
    <source>
        <strain evidence="1 2">F0493</strain>
    </source>
</reference>
<dbReference type="AlphaFoldDB" id="U2MPD9"/>
<proteinExistence type="predicted"/>
<evidence type="ECO:0000313" key="2">
    <source>
        <dbReference type="Proteomes" id="UP000017023"/>
    </source>
</evidence>
<dbReference type="Proteomes" id="UP000017023">
    <property type="component" value="Unassembled WGS sequence"/>
</dbReference>
<gene>
    <name evidence="1" type="ORF">HMPREF9145_2399</name>
</gene>